<organism evidence="5 6">
    <name type="scientific">Dongia sedimenti</name>
    <dbReference type="NCBI Taxonomy" id="3064282"/>
    <lineage>
        <taxon>Bacteria</taxon>
        <taxon>Pseudomonadati</taxon>
        <taxon>Pseudomonadota</taxon>
        <taxon>Alphaproteobacteria</taxon>
        <taxon>Rhodospirillales</taxon>
        <taxon>Dongiaceae</taxon>
        <taxon>Dongia</taxon>
    </lineage>
</organism>
<evidence type="ECO:0000259" key="4">
    <source>
        <dbReference type="PROSITE" id="PS50932"/>
    </source>
</evidence>
<evidence type="ECO:0000256" key="1">
    <source>
        <dbReference type="ARBA" id="ARBA00023015"/>
    </source>
</evidence>
<dbReference type="InterPro" id="IPR046335">
    <property type="entry name" value="LacI/GalR-like_sensor"/>
</dbReference>
<dbReference type="CDD" id="cd01392">
    <property type="entry name" value="HTH_LacI"/>
    <property type="match status" value="1"/>
</dbReference>
<dbReference type="RefSeq" id="WP_379953549.1">
    <property type="nucleotide sequence ID" value="NZ_JAUYVI010000001.1"/>
</dbReference>
<dbReference type="SMART" id="SM00354">
    <property type="entry name" value="HTH_LACI"/>
    <property type="match status" value="1"/>
</dbReference>
<dbReference type="InterPro" id="IPR000843">
    <property type="entry name" value="HTH_LacI"/>
</dbReference>
<dbReference type="InterPro" id="IPR010982">
    <property type="entry name" value="Lambda_DNA-bd_dom_sf"/>
</dbReference>
<feature type="domain" description="HTH lacI-type" evidence="4">
    <location>
        <begin position="8"/>
        <end position="62"/>
    </location>
</feature>
<evidence type="ECO:0000313" key="6">
    <source>
        <dbReference type="Proteomes" id="UP001230156"/>
    </source>
</evidence>
<dbReference type="Pfam" id="PF13377">
    <property type="entry name" value="Peripla_BP_3"/>
    <property type="match status" value="1"/>
</dbReference>
<sequence length="334" mass="35218">MNDKGRAPTISQVAKAAGVNPSSVSRAFSHPELLSHETVALIKATAEKLGYSPNRSAQALSTGRSGNIALVVPDVANPFFPPLIRGAQAEADRSAFCVFIGNTDEDLRKEELLLRRFSGQVDGVVLAAPQMPDERIRAYAERMPLVLVNRDVPGVPRVLIDSAPGIGEAVAHLAGCGHRRIAYIGGPGTSWSNKQRHSAIQKAAARHGLALVKVPNQLPSYEAGRQAVQSIEGAGVTAIVAFDDIIAQGVIAGLAARNIEVPRDVALVACDDTLGVATYPRLTTISNQSEAAGRAAVSLMNDILGSRVARDVRYVLGTHLVIRMTSGVPSPPPD</sequence>
<dbReference type="PANTHER" id="PTHR30146:SF109">
    <property type="entry name" value="HTH-TYPE TRANSCRIPTIONAL REGULATOR GALS"/>
    <property type="match status" value="1"/>
</dbReference>
<reference evidence="6" key="1">
    <citation type="submission" date="2023-08" db="EMBL/GenBank/DDBJ databases">
        <title>Rhodospirillaceae gen. nov., a novel taxon isolated from the Yangtze River Yuezi River estuary sludge.</title>
        <authorList>
            <person name="Ruan L."/>
        </authorList>
    </citation>
    <scope>NUCLEOTIDE SEQUENCE [LARGE SCALE GENOMIC DNA]</scope>
    <source>
        <strain evidence="6">R-7</strain>
    </source>
</reference>
<dbReference type="Gene3D" id="3.40.50.2300">
    <property type="match status" value="2"/>
</dbReference>
<dbReference type="Gene3D" id="1.10.260.40">
    <property type="entry name" value="lambda repressor-like DNA-binding domains"/>
    <property type="match status" value="1"/>
</dbReference>
<keyword evidence="2 5" id="KW-0238">DNA-binding</keyword>
<evidence type="ECO:0000256" key="2">
    <source>
        <dbReference type="ARBA" id="ARBA00023125"/>
    </source>
</evidence>
<dbReference type="Proteomes" id="UP001230156">
    <property type="component" value="Unassembled WGS sequence"/>
</dbReference>
<gene>
    <name evidence="5" type="ORF">Q8A70_00800</name>
</gene>
<evidence type="ECO:0000313" key="5">
    <source>
        <dbReference type="EMBL" id="MDQ7246176.1"/>
    </source>
</evidence>
<dbReference type="EMBL" id="JAUYVI010000001">
    <property type="protein sequence ID" value="MDQ7246176.1"/>
    <property type="molecule type" value="Genomic_DNA"/>
</dbReference>
<dbReference type="SUPFAM" id="SSF53822">
    <property type="entry name" value="Periplasmic binding protein-like I"/>
    <property type="match status" value="1"/>
</dbReference>
<dbReference type="CDD" id="cd06267">
    <property type="entry name" value="PBP1_LacI_sugar_binding-like"/>
    <property type="match status" value="1"/>
</dbReference>
<dbReference type="InterPro" id="IPR028082">
    <property type="entry name" value="Peripla_BP_I"/>
</dbReference>
<accession>A0ABU0YGM0</accession>
<keyword evidence="3" id="KW-0804">Transcription</keyword>
<protein>
    <submittedName>
        <fullName evidence="5">LacI family DNA-binding transcriptional regulator</fullName>
    </submittedName>
</protein>
<dbReference type="Pfam" id="PF00356">
    <property type="entry name" value="LacI"/>
    <property type="match status" value="1"/>
</dbReference>
<proteinExistence type="predicted"/>
<dbReference type="GO" id="GO:0003677">
    <property type="term" value="F:DNA binding"/>
    <property type="evidence" value="ECO:0007669"/>
    <property type="project" value="UniProtKB-KW"/>
</dbReference>
<comment type="caution">
    <text evidence="5">The sequence shown here is derived from an EMBL/GenBank/DDBJ whole genome shotgun (WGS) entry which is preliminary data.</text>
</comment>
<keyword evidence="6" id="KW-1185">Reference proteome</keyword>
<dbReference type="PANTHER" id="PTHR30146">
    <property type="entry name" value="LACI-RELATED TRANSCRIPTIONAL REPRESSOR"/>
    <property type="match status" value="1"/>
</dbReference>
<name>A0ABU0YGM0_9PROT</name>
<evidence type="ECO:0000256" key="3">
    <source>
        <dbReference type="ARBA" id="ARBA00023163"/>
    </source>
</evidence>
<keyword evidence="1" id="KW-0805">Transcription regulation</keyword>
<dbReference type="PROSITE" id="PS50932">
    <property type="entry name" value="HTH_LACI_2"/>
    <property type="match status" value="1"/>
</dbReference>
<dbReference type="SUPFAM" id="SSF47413">
    <property type="entry name" value="lambda repressor-like DNA-binding domains"/>
    <property type="match status" value="1"/>
</dbReference>